<name>A0ABQ7K763_9FUNG</name>
<sequence length="70" mass="7910">MNQVVDEDSELYDDLSCELDDIDEEIYKIEGDMMEYDAEEMKRAGAIITIDSEELTSKPDIALAVAVYKA</sequence>
<evidence type="ECO:0000313" key="1">
    <source>
        <dbReference type="EMBL" id="KAG0292326.1"/>
    </source>
</evidence>
<gene>
    <name evidence="1" type="ORF">BGZ96_004319</name>
</gene>
<accession>A0ABQ7K763</accession>
<reference evidence="1 2" key="1">
    <citation type="journal article" date="2020" name="Fungal Divers.">
        <title>Resolving the Mortierellaceae phylogeny through synthesis of multi-gene phylogenetics and phylogenomics.</title>
        <authorList>
            <person name="Vandepol N."/>
            <person name="Liber J."/>
            <person name="Desiro A."/>
            <person name="Na H."/>
            <person name="Kennedy M."/>
            <person name="Barry K."/>
            <person name="Grigoriev I.V."/>
            <person name="Miller A.N."/>
            <person name="O'Donnell K."/>
            <person name="Stajich J.E."/>
            <person name="Bonito G."/>
        </authorList>
    </citation>
    <scope>NUCLEOTIDE SEQUENCE [LARGE SCALE GENOMIC DNA]</scope>
    <source>
        <strain evidence="1 2">AD045</strain>
    </source>
</reference>
<keyword evidence="2" id="KW-1185">Reference proteome</keyword>
<organism evidence="1 2">
    <name type="scientific">Linnemannia gamsii</name>
    <dbReference type="NCBI Taxonomy" id="64522"/>
    <lineage>
        <taxon>Eukaryota</taxon>
        <taxon>Fungi</taxon>
        <taxon>Fungi incertae sedis</taxon>
        <taxon>Mucoromycota</taxon>
        <taxon>Mortierellomycotina</taxon>
        <taxon>Mortierellomycetes</taxon>
        <taxon>Mortierellales</taxon>
        <taxon>Mortierellaceae</taxon>
        <taxon>Linnemannia</taxon>
    </lineage>
</organism>
<protein>
    <submittedName>
        <fullName evidence="1">Uncharacterized protein</fullName>
    </submittedName>
</protein>
<dbReference type="EMBL" id="JAAAIM010000202">
    <property type="protein sequence ID" value="KAG0292326.1"/>
    <property type="molecule type" value="Genomic_DNA"/>
</dbReference>
<dbReference type="Proteomes" id="UP001194696">
    <property type="component" value="Unassembled WGS sequence"/>
</dbReference>
<proteinExistence type="predicted"/>
<feature type="non-terminal residue" evidence="1">
    <location>
        <position position="70"/>
    </location>
</feature>
<evidence type="ECO:0000313" key="2">
    <source>
        <dbReference type="Proteomes" id="UP001194696"/>
    </source>
</evidence>
<comment type="caution">
    <text evidence="1">The sequence shown here is derived from an EMBL/GenBank/DDBJ whole genome shotgun (WGS) entry which is preliminary data.</text>
</comment>